<dbReference type="SMART" id="SM00546">
    <property type="entry name" value="CUE"/>
    <property type="match status" value="1"/>
</dbReference>
<dbReference type="AlphaFoldDB" id="A0AAD6MQV9"/>
<dbReference type="EMBL" id="JAQJAN010000020">
    <property type="protein sequence ID" value="KAJ5703913.1"/>
    <property type="molecule type" value="Genomic_DNA"/>
</dbReference>
<feature type="compositionally biased region" description="Basic residues" evidence="1">
    <location>
        <begin position="669"/>
        <end position="683"/>
    </location>
</feature>
<feature type="compositionally biased region" description="Basic residues" evidence="1">
    <location>
        <begin position="625"/>
        <end position="638"/>
    </location>
</feature>
<feature type="domain" description="CUE" evidence="2">
    <location>
        <begin position="331"/>
        <end position="374"/>
    </location>
</feature>
<protein>
    <recommendedName>
        <fullName evidence="2">CUE domain-containing protein</fullName>
    </recommendedName>
</protein>
<name>A0AAD6MQV9_9EURO</name>
<accession>A0AAD6MQV9</accession>
<dbReference type="PROSITE" id="PS51140">
    <property type="entry name" value="CUE"/>
    <property type="match status" value="1"/>
</dbReference>
<dbReference type="SUPFAM" id="SSF46934">
    <property type="entry name" value="UBA-like"/>
    <property type="match status" value="1"/>
</dbReference>
<dbReference type="InterPro" id="IPR052586">
    <property type="entry name" value="ASCC2"/>
</dbReference>
<feature type="region of interest" description="Disordered" evidence="1">
    <location>
        <begin position="475"/>
        <end position="507"/>
    </location>
</feature>
<dbReference type="InterPro" id="IPR009060">
    <property type="entry name" value="UBA-like_sf"/>
</dbReference>
<sequence length="690" mass="75634">MAGFPPLAPVPSPAVRRTIPSVDWDACLDAWMILLGIRLNATDKKFETAATEDLSAVSFLESFYQYAAERDQGLYHGPKARQLRKLCFLTARRYLLIPSNSPVELFNWRLLGNICSCYPSSTALKTTLSEIWDMHHEKISSSIESAKTFIITQLSSPISSKSAGVLSDIRRLTILASVLPPCGHVLMAGSDFLDTLAEVYLSLKTQDDLRKIIVANFYVGLISLLKEPSTNLSLLLDQLFSLKAAAGLGSSKMKSEATILSDLICSSDMLQRLEKYLQIHPQRRGEDLLTSLRVYQIESKHLHHRYQRRKKVDKGKAPSSGPHIPEELHAHKMSLVSQVQDLFPDLGSAFVVRLLDVYNDNPETVVAHLLDDSLPAELQLLDRSEQLPPQAEPHHDHLAPMAHPSPPLDPIPARKNIFDKDIDIAELSLSENAKGKLRFGRADPDLTADEVLADRSQHETNKAAILSALATFDSDDDERDDTYDATDVGGTIDATDADADAESENKRAATGDNLDMVLFRAYKTNPAIFARDAVTRRSQPRAQLKRETDMMDEAIEGWAVMLTRDPKRLARLEDRLAVDAGGTGGSGSLNQPSLAPTSYRKLKSGDDDDSGDEDQSSGGFGARGGRGRGRGGRGRGGRGRGGGPSQSGDQGQQSNPAANRRKEENKASRANHNRRQQRAKKIARGGGLPG</sequence>
<dbReference type="InterPro" id="IPR003892">
    <property type="entry name" value="CUE"/>
</dbReference>
<evidence type="ECO:0000313" key="3">
    <source>
        <dbReference type="EMBL" id="KAJ5703913.1"/>
    </source>
</evidence>
<dbReference type="InterPro" id="IPR041800">
    <property type="entry name" value="ASCC2_CUE"/>
</dbReference>
<dbReference type="PANTHER" id="PTHR21494">
    <property type="entry name" value="ACTIVATING SIGNAL COINTEGRATOR 1 COMPLEX SUBUNIT 2 ASC-1 COMPLEX SUBUNIT P100"/>
    <property type="match status" value="1"/>
</dbReference>
<proteinExistence type="predicted"/>
<dbReference type="Proteomes" id="UP001215712">
    <property type="component" value="Unassembled WGS sequence"/>
</dbReference>
<reference evidence="3" key="2">
    <citation type="submission" date="2023-01" db="EMBL/GenBank/DDBJ databases">
        <authorList>
            <person name="Petersen C."/>
        </authorList>
    </citation>
    <scope>NUCLEOTIDE SEQUENCE</scope>
    <source>
        <strain evidence="3">IBT 17514</strain>
    </source>
</reference>
<keyword evidence="4" id="KW-1185">Reference proteome</keyword>
<dbReference type="Pfam" id="PF02845">
    <property type="entry name" value="CUE"/>
    <property type="match status" value="1"/>
</dbReference>
<evidence type="ECO:0000313" key="4">
    <source>
        <dbReference type="Proteomes" id="UP001215712"/>
    </source>
</evidence>
<feature type="compositionally biased region" description="Acidic residues" evidence="1">
    <location>
        <begin position="606"/>
        <end position="615"/>
    </location>
</feature>
<gene>
    <name evidence="3" type="ORF">N7493_011051</name>
</gene>
<feature type="region of interest" description="Disordered" evidence="1">
    <location>
        <begin position="306"/>
        <end position="325"/>
    </location>
</feature>
<organism evidence="3 4">
    <name type="scientific">Penicillium malachiteum</name>
    <dbReference type="NCBI Taxonomy" id="1324776"/>
    <lineage>
        <taxon>Eukaryota</taxon>
        <taxon>Fungi</taxon>
        <taxon>Dikarya</taxon>
        <taxon>Ascomycota</taxon>
        <taxon>Pezizomycotina</taxon>
        <taxon>Eurotiomycetes</taxon>
        <taxon>Eurotiomycetidae</taxon>
        <taxon>Eurotiales</taxon>
        <taxon>Aspergillaceae</taxon>
        <taxon>Penicillium</taxon>
    </lineage>
</organism>
<feature type="compositionally biased region" description="Low complexity" evidence="1">
    <location>
        <begin position="485"/>
        <end position="494"/>
    </location>
</feature>
<evidence type="ECO:0000256" key="1">
    <source>
        <dbReference type="SAM" id="MobiDB-lite"/>
    </source>
</evidence>
<dbReference type="PANTHER" id="PTHR21494:SF0">
    <property type="entry name" value="ACTIVATING SIGNAL COINTEGRATOR 1 COMPLEX SUBUNIT 2"/>
    <property type="match status" value="1"/>
</dbReference>
<feature type="compositionally biased region" description="Acidic residues" evidence="1">
    <location>
        <begin position="475"/>
        <end position="484"/>
    </location>
</feature>
<comment type="caution">
    <text evidence="3">The sequence shown here is derived from an EMBL/GenBank/DDBJ whole genome shotgun (WGS) entry which is preliminary data.</text>
</comment>
<dbReference type="Gene3D" id="1.10.8.10">
    <property type="entry name" value="DNA helicase RuvA subunit, C-terminal domain"/>
    <property type="match status" value="1"/>
</dbReference>
<dbReference type="GO" id="GO:0043130">
    <property type="term" value="F:ubiquitin binding"/>
    <property type="evidence" value="ECO:0007669"/>
    <property type="project" value="InterPro"/>
</dbReference>
<dbReference type="CDD" id="cd14364">
    <property type="entry name" value="CUE_ASCC2"/>
    <property type="match status" value="1"/>
</dbReference>
<reference evidence="3" key="1">
    <citation type="journal article" date="2023" name="IMA Fungus">
        <title>Comparative genomic study of the Penicillium genus elucidates a diverse pangenome and 15 lateral gene transfer events.</title>
        <authorList>
            <person name="Petersen C."/>
            <person name="Sorensen T."/>
            <person name="Nielsen M.R."/>
            <person name="Sondergaard T.E."/>
            <person name="Sorensen J.L."/>
            <person name="Fitzpatrick D.A."/>
            <person name="Frisvad J.C."/>
            <person name="Nielsen K.L."/>
        </authorList>
    </citation>
    <scope>NUCLEOTIDE SEQUENCE</scope>
    <source>
        <strain evidence="3">IBT 17514</strain>
    </source>
</reference>
<evidence type="ECO:0000259" key="2">
    <source>
        <dbReference type="PROSITE" id="PS51140"/>
    </source>
</evidence>
<feature type="region of interest" description="Disordered" evidence="1">
    <location>
        <begin position="579"/>
        <end position="690"/>
    </location>
</feature>